<organism evidence="2 3">
    <name type="scientific">Aplosporella prunicola CBS 121167</name>
    <dbReference type="NCBI Taxonomy" id="1176127"/>
    <lineage>
        <taxon>Eukaryota</taxon>
        <taxon>Fungi</taxon>
        <taxon>Dikarya</taxon>
        <taxon>Ascomycota</taxon>
        <taxon>Pezizomycotina</taxon>
        <taxon>Dothideomycetes</taxon>
        <taxon>Dothideomycetes incertae sedis</taxon>
        <taxon>Botryosphaeriales</taxon>
        <taxon>Aplosporellaceae</taxon>
        <taxon>Aplosporella</taxon>
    </lineage>
</organism>
<feature type="domain" description="N-acetyltransferase" evidence="1">
    <location>
        <begin position="20"/>
        <end position="181"/>
    </location>
</feature>
<evidence type="ECO:0000259" key="1">
    <source>
        <dbReference type="PROSITE" id="PS51186"/>
    </source>
</evidence>
<sequence>PFRSARLIYHALEDTPEDDAFVHSVQSDAQAYVGSTTSLLRPESRKASESFRAHLENLLLGVIVCLAPPPSVPPAAPVPIGIIYLTSPRPGREHHRNSYISVDIVAPHQRQGYGSEAIEWVLNWGFQIAGLHRIAIESLSYNEGATRLYERLGFVLEGRKREAIWYNGEWHDMISFSMLEDEWRNKQRK</sequence>
<dbReference type="OrthoDB" id="64477at2759"/>
<dbReference type="PROSITE" id="PS51186">
    <property type="entry name" value="GNAT"/>
    <property type="match status" value="1"/>
</dbReference>
<dbReference type="InterPro" id="IPR000182">
    <property type="entry name" value="GNAT_dom"/>
</dbReference>
<evidence type="ECO:0000313" key="3">
    <source>
        <dbReference type="Proteomes" id="UP000799438"/>
    </source>
</evidence>
<dbReference type="PANTHER" id="PTHR43415">
    <property type="entry name" value="SPERMIDINE N(1)-ACETYLTRANSFERASE"/>
    <property type="match status" value="1"/>
</dbReference>
<dbReference type="Pfam" id="PF13302">
    <property type="entry name" value="Acetyltransf_3"/>
    <property type="match status" value="1"/>
</dbReference>
<dbReference type="GO" id="GO:0016747">
    <property type="term" value="F:acyltransferase activity, transferring groups other than amino-acyl groups"/>
    <property type="evidence" value="ECO:0007669"/>
    <property type="project" value="InterPro"/>
</dbReference>
<dbReference type="AlphaFoldDB" id="A0A6A6B6B0"/>
<protein>
    <recommendedName>
        <fullName evidence="1">N-acetyltransferase domain-containing protein</fullName>
    </recommendedName>
</protein>
<feature type="non-terminal residue" evidence="2">
    <location>
        <position position="1"/>
    </location>
</feature>
<dbReference type="PANTHER" id="PTHR43415:SF3">
    <property type="entry name" value="GNAT-FAMILY ACETYLTRANSFERASE"/>
    <property type="match status" value="1"/>
</dbReference>
<name>A0A6A6B6B0_9PEZI</name>
<dbReference type="InterPro" id="IPR016181">
    <property type="entry name" value="Acyl_CoA_acyltransferase"/>
</dbReference>
<keyword evidence="3" id="KW-1185">Reference proteome</keyword>
<feature type="non-terminal residue" evidence="2">
    <location>
        <position position="189"/>
    </location>
</feature>
<gene>
    <name evidence="2" type="ORF">K452DRAFT_205304</name>
</gene>
<evidence type="ECO:0000313" key="2">
    <source>
        <dbReference type="EMBL" id="KAF2139649.1"/>
    </source>
</evidence>
<proteinExistence type="predicted"/>
<accession>A0A6A6B6B0</accession>
<dbReference type="Proteomes" id="UP000799438">
    <property type="component" value="Unassembled WGS sequence"/>
</dbReference>
<dbReference type="EMBL" id="ML995492">
    <property type="protein sequence ID" value="KAF2139649.1"/>
    <property type="molecule type" value="Genomic_DNA"/>
</dbReference>
<reference evidence="2" key="1">
    <citation type="journal article" date="2020" name="Stud. Mycol.">
        <title>101 Dothideomycetes genomes: a test case for predicting lifestyles and emergence of pathogens.</title>
        <authorList>
            <person name="Haridas S."/>
            <person name="Albert R."/>
            <person name="Binder M."/>
            <person name="Bloem J."/>
            <person name="Labutti K."/>
            <person name="Salamov A."/>
            <person name="Andreopoulos B."/>
            <person name="Baker S."/>
            <person name="Barry K."/>
            <person name="Bills G."/>
            <person name="Bluhm B."/>
            <person name="Cannon C."/>
            <person name="Castanera R."/>
            <person name="Culley D."/>
            <person name="Daum C."/>
            <person name="Ezra D."/>
            <person name="Gonzalez J."/>
            <person name="Henrissat B."/>
            <person name="Kuo A."/>
            <person name="Liang C."/>
            <person name="Lipzen A."/>
            <person name="Lutzoni F."/>
            <person name="Magnuson J."/>
            <person name="Mondo S."/>
            <person name="Nolan M."/>
            <person name="Ohm R."/>
            <person name="Pangilinan J."/>
            <person name="Park H.-J."/>
            <person name="Ramirez L."/>
            <person name="Alfaro M."/>
            <person name="Sun H."/>
            <person name="Tritt A."/>
            <person name="Yoshinaga Y."/>
            <person name="Zwiers L.-H."/>
            <person name="Turgeon B."/>
            <person name="Goodwin S."/>
            <person name="Spatafora J."/>
            <person name="Crous P."/>
            <person name="Grigoriev I."/>
        </authorList>
    </citation>
    <scope>NUCLEOTIDE SEQUENCE</scope>
    <source>
        <strain evidence="2">CBS 121167</strain>
    </source>
</reference>
<dbReference type="GeneID" id="54293592"/>
<dbReference type="SUPFAM" id="SSF55729">
    <property type="entry name" value="Acyl-CoA N-acyltransferases (Nat)"/>
    <property type="match status" value="1"/>
</dbReference>
<dbReference type="Gene3D" id="3.40.630.30">
    <property type="match status" value="1"/>
</dbReference>
<dbReference type="RefSeq" id="XP_033395362.1">
    <property type="nucleotide sequence ID" value="XM_033536096.1"/>
</dbReference>